<dbReference type="EMBL" id="AP024355">
    <property type="protein sequence ID" value="BCR05027.1"/>
    <property type="molecule type" value="Genomic_DNA"/>
</dbReference>
<feature type="transmembrane region" description="Helical" evidence="1">
    <location>
        <begin position="228"/>
        <end position="246"/>
    </location>
</feature>
<reference evidence="2 3" key="1">
    <citation type="journal article" date="2016" name="C (Basel)">
        <title>Selective Growth of and Electricity Production by Marine Exoelectrogenic Bacteria in Self-Aggregated Hydrogel of Microbially Reduced Graphene Oxide.</title>
        <authorList>
            <person name="Yoshida N."/>
            <person name="Goto Y."/>
            <person name="Miyata Y."/>
        </authorList>
    </citation>
    <scope>NUCLEOTIDE SEQUENCE [LARGE SCALE GENOMIC DNA]</scope>
    <source>
        <strain evidence="2 3">NIT-T3</strain>
    </source>
</reference>
<protein>
    <submittedName>
        <fullName evidence="2">Uncharacterized protein</fullName>
    </submittedName>
</protein>
<feature type="transmembrane region" description="Helical" evidence="1">
    <location>
        <begin position="50"/>
        <end position="72"/>
    </location>
</feature>
<feature type="transmembrane region" description="Helical" evidence="1">
    <location>
        <begin position="193"/>
        <end position="216"/>
    </location>
</feature>
<keyword evidence="1" id="KW-0472">Membrane</keyword>
<dbReference type="Proteomes" id="UP001319827">
    <property type="component" value="Chromosome"/>
</dbReference>
<evidence type="ECO:0000313" key="2">
    <source>
        <dbReference type="EMBL" id="BCR05027.1"/>
    </source>
</evidence>
<evidence type="ECO:0000313" key="3">
    <source>
        <dbReference type="Proteomes" id="UP001319827"/>
    </source>
</evidence>
<sequence length="300" mass="31323">MPVKLPFFISPRRDGRRPPPFFWLGGVYLGWSGLTWLAQFHGTAQAPTGLGGTLASLAHVLLAGWLTGGYVAGHRMEGEQQGRLPTGTLLAMLGVGVALALLPEGAEPWRSALGSANLLAFALVLGTWLAGTLRRAAEIVPVCVVMALADIYSVLRGPTRYFAEGIAEYYRAGRRGPAPLVDYLLVKVAVPGLAAPLPVFGVADWIAVAFLACAAARFDLDQVEAGPWRPGLLAGAGGLLLAVLLAQGLGVFLPALPVITLAFLGVALARDPGVRRLVRSDWICLGVAGVVLGVLLAVGL</sequence>
<keyword evidence="1" id="KW-1133">Transmembrane helix</keyword>
<proteinExistence type="predicted"/>
<evidence type="ECO:0000256" key="1">
    <source>
        <dbReference type="SAM" id="Phobius"/>
    </source>
</evidence>
<name>A0ABM8HWW9_9BACT</name>
<feature type="transmembrane region" description="Helical" evidence="1">
    <location>
        <begin position="21"/>
        <end position="38"/>
    </location>
</feature>
<feature type="transmembrane region" description="Helical" evidence="1">
    <location>
        <begin position="136"/>
        <end position="155"/>
    </location>
</feature>
<feature type="transmembrane region" description="Helical" evidence="1">
    <location>
        <begin position="252"/>
        <end position="270"/>
    </location>
</feature>
<accession>A0ABM8HWW9</accession>
<gene>
    <name evidence="2" type="ORF">DESUT3_20960</name>
</gene>
<keyword evidence="3" id="KW-1185">Reference proteome</keyword>
<feature type="transmembrane region" description="Helical" evidence="1">
    <location>
        <begin position="84"/>
        <end position="103"/>
    </location>
</feature>
<feature type="transmembrane region" description="Helical" evidence="1">
    <location>
        <begin position="109"/>
        <end position="129"/>
    </location>
</feature>
<feature type="transmembrane region" description="Helical" evidence="1">
    <location>
        <begin position="282"/>
        <end position="299"/>
    </location>
</feature>
<organism evidence="2 3">
    <name type="scientific">Desulfuromonas versatilis</name>
    <dbReference type="NCBI Taxonomy" id="2802975"/>
    <lineage>
        <taxon>Bacteria</taxon>
        <taxon>Pseudomonadati</taxon>
        <taxon>Thermodesulfobacteriota</taxon>
        <taxon>Desulfuromonadia</taxon>
        <taxon>Desulfuromonadales</taxon>
        <taxon>Desulfuromonadaceae</taxon>
        <taxon>Desulfuromonas</taxon>
    </lineage>
</organism>
<reference evidence="2 3" key="2">
    <citation type="journal article" date="2021" name="Int. J. Syst. Evol. Microbiol.">
        <title>Isolation and Polyphasic Characterization of Desulfuromonas versatilis sp. Nov., an Electrogenic Bacteria Capable of Versatile Metabolism Isolated from a Graphene Oxide-Reducing Enrichment Culture.</title>
        <authorList>
            <person name="Xie L."/>
            <person name="Yoshida N."/>
            <person name="Ishii S."/>
            <person name="Meng L."/>
        </authorList>
    </citation>
    <scope>NUCLEOTIDE SEQUENCE [LARGE SCALE GENOMIC DNA]</scope>
    <source>
        <strain evidence="2 3">NIT-T3</strain>
    </source>
</reference>
<dbReference type="RefSeq" id="WP_221248463.1">
    <property type="nucleotide sequence ID" value="NZ_AP024355.1"/>
</dbReference>
<keyword evidence="1" id="KW-0812">Transmembrane</keyword>